<protein>
    <recommendedName>
        <fullName evidence="2">Ribosome-recycling factor, mitochondrial</fullName>
    </recommendedName>
    <alternativeName>
        <fullName evidence="5">Ribosome-releasing factor, mitochondrial</fullName>
    </alternativeName>
</protein>
<proteinExistence type="inferred from homology"/>
<dbReference type="FunFam" id="1.10.132.20:FF:000001">
    <property type="entry name" value="Ribosome-recycling factor"/>
    <property type="match status" value="1"/>
</dbReference>
<reference evidence="7 8" key="1">
    <citation type="journal article" date="2008" name="Nature">
        <title>The Trichoplax genome and the nature of placozoans.</title>
        <authorList>
            <person name="Srivastava M."/>
            <person name="Begovic E."/>
            <person name="Chapman J."/>
            <person name="Putnam N.H."/>
            <person name="Hellsten U."/>
            <person name="Kawashima T."/>
            <person name="Kuo A."/>
            <person name="Mitros T."/>
            <person name="Salamov A."/>
            <person name="Carpenter M.L."/>
            <person name="Signorovitch A.Y."/>
            <person name="Moreno M.A."/>
            <person name="Kamm K."/>
            <person name="Grimwood J."/>
            <person name="Schmutz J."/>
            <person name="Shapiro H."/>
            <person name="Grigoriev I.V."/>
            <person name="Buss L.W."/>
            <person name="Schierwater B."/>
            <person name="Dellaporta S.L."/>
            <person name="Rokhsar D.S."/>
        </authorList>
    </citation>
    <scope>NUCLEOTIDE SEQUENCE [LARGE SCALE GENOMIC DNA]</scope>
    <source>
        <strain evidence="7 8">Grell-BS-1999</strain>
    </source>
</reference>
<dbReference type="GO" id="GO:0043023">
    <property type="term" value="F:ribosomal large subunit binding"/>
    <property type="evidence" value="ECO:0000318"/>
    <property type="project" value="GO_Central"/>
</dbReference>
<keyword evidence="4" id="KW-0648">Protein biosynthesis</keyword>
<dbReference type="SUPFAM" id="SSF55194">
    <property type="entry name" value="Ribosome recycling factor, RRF"/>
    <property type="match status" value="1"/>
</dbReference>
<dbReference type="InterPro" id="IPR036191">
    <property type="entry name" value="RRF_sf"/>
</dbReference>
<evidence type="ECO:0000256" key="1">
    <source>
        <dbReference type="ARBA" id="ARBA00005912"/>
    </source>
</evidence>
<keyword evidence="8" id="KW-1185">Reference proteome</keyword>
<dbReference type="eggNOG" id="KOG4759">
    <property type="taxonomic scope" value="Eukaryota"/>
</dbReference>
<dbReference type="PANTHER" id="PTHR20982">
    <property type="entry name" value="RIBOSOME RECYCLING FACTOR"/>
    <property type="match status" value="1"/>
</dbReference>
<dbReference type="Pfam" id="PF01765">
    <property type="entry name" value="RRF"/>
    <property type="match status" value="1"/>
</dbReference>
<dbReference type="GO" id="GO:0006412">
    <property type="term" value="P:translation"/>
    <property type="evidence" value="ECO:0000318"/>
    <property type="project" value="GO_Central"/>
</dbReference>
<dbReference type="InParanoid" id="B3RVM8"/>
<evidence type="ECO:0000256" key="4">
    <source>
        <dbReference type="ARBA" id="ARBA00022917"/>
    </source>
</evidence>
<dbReference type="OMA" id="YVPIPKV"/>
<feature type="domain" description="Ribosome recycling factor" evidence="6">
    <location>
        <begin position="85"/>
        <end position="245"/>
    </location>
</feature>
<gene>
    <name evidence="7" type="ORF">TRIADDRAFT_55709</name>
</gene>
<accession>B3RVM8</accession>
<evidence type="ECO:0000256" key="5">
    <source>
        <dbReference type="ARBA" id="ARBA00033107"/>
    </source>
</evidence>
<dbReference type="HOGENOM" id="CLU_073981_4_1_1"/>
<sequence length="247" mass="28219">MAVALNSKLRFCSFLIRALPIRRNDFVNRQINFNQSYYPMQQWLRYYAKKSKKQEKKLSQLAFDDDMISFSEMKIKLEGIVDGLAREYSNILVSRITPENLNRISVQTNDGKVPLKQLGQVTSTSPQLLHISLAAFPEVVNNAAIAIRNAGLNLNPIVDGPSLKVPIPKMTKEQREKIVKTAKSSCDKAKVNIRRVRQNYMNDLKKLKGVSEDDVYDTKDKIQAMTDNYSNKLDSLFTTKSDDVLRK</sequence>
<evidence type="ECO:0000256" key="2">
    <source>
        <dbReference type="ARBA" id="ARBA00020581"/>
    </source>
</evidence>
<keyword evidence="3" id="KW-0963">Cytoplasm</keyword>
<dbReference type="Gene3D" id="1.10.132.20">
    <property type="entry name" value="Ribosome-recycling factor"/>
    <property type="match status" value="1"/>
</dbReference>
<dbReference type="EMBL" id="DS985244">
    <property type="protein sequence ID" value="EDV25527.1"/>
    <property type="molecule type" value="Genomic_DNA"/>
</dbReference>
<dbReference type="InterPro" id="IPR002661">
    <property type="entry name" value="Ribosome_recyc_fac"/>
</dbReference>
<dbReference type="KEGG" id="tad:TRIADDRAFT_55709"/>
<dbReference type="OrthoDB" id="407355at2759"/>
<dbReference type="CTD" id="6752773"/>
<dbReference type="GO" id="GO:0005739">
    <property type="term" value="C:mitochondrion"/>
    <property type="evidence" value="ECO:0000318"/>
    <property type="project" value="GO_Central"/>
</dbReference>
<name>B3RVM8_TRIAD</name>
<dbReference type="Proteomes" id="UP000009022">
    <property type="component" value="Unassembled WGS sequence"/>
</dbReference>
<dbReference type="InterPro" id="IPR023584">
    <property type="entry name" value="Ribosome_recyc_fac_dom"/>
</dbReference>
<evidence type="ECO:0000313" key="7">
    <source>
        <dbReference type="EMBL" id="EDV25527.1"/>
    </source>
</evidence>
<dbReference type="AlphaFoldDB" id="B3RVM8"/>
<evidence type="ECO:0000259" key="6">
    <source>
        <dbReference type="Pfam" id="PF01765"/>
    </source>
</evidence>
<dbReference type="STRING" id="10228.B3RVM8"/>
<dbReference type="PANTHER" id="PTHR20982:SF3">
    <property type="entry name" value="MITOCHONDRIAL RIBOSOME RECYCLING FACTOR PSEUDO 1"/>
    <property type="match status" value="1"/>
</dbReference>
<comment type="similarity">
    <text evidence="1">Belongs to the RRF family.</text>
</comment>
<dbReference type="RefSeq" id="XP_002111560.1">
    <property type="nucleotide sequence ID" value="XM_002111524.1"/>
</dbReference>
<dbReference type="PhylomeDB" id="B3RVM8"/>
<organism evidence="7 8">
    <name type="scientific">Trichoplax adhaerens</name>
    <name type="common">Trichoplax reptans</name>
    <dbReference type="NCBI Taxonomy" id="10228"/>
    <lineage>
        <taxon>Eukaryota</taxon>
        <taxon>Metazoa</taxon>
        <taxon>Placozoa</taxon>
        <taxon>Uniplacotomia</taxon>
        <taxon>Trichoplacea</taxon>
        <taxon>Trichoplacidae</taxon>
        <taxon>Trichoplax</taxon>
    </lineage>
</organism>
<evidence type="ECO:0000256" key="3">
    <source>
        <dbReference type="ARBA" id="ARBA00022490"/>
    </source>
</evidence>
<dbReference type="GeneID" id="6752773"/>
<evidence type="ECO:0000313" key="8">
    <source>
        <dbReference type="Proteomes" id="UP000009022"/>
    </source>
</evidence>
<dbReference type="Gene3D" id="3.30.1360.40">
    <property type="match status" value="1"/>
</dbReference>